<proteinExistence type="predicted"/>
<dbReference type="Proteomes" id="UP000283433">
    <property type="component" value="Unassembled WGS sequence"/>
</dbReference>
<evidence type="ECO:0000313" key="3">
    <source>
        <dbReference type="EMBL" id="RKD13217.1"/>
    </source>
</evidence>
<dbReference type="InterPro" id="IPR024618">
    <property type="entry name" value="DUF3857"/>
</dbReference>
<evidence type="ECO:0000259" key="2">
    <source>
        <dbReference type="Pfam" id="PF12969"/>
    </source>
</evidence>
<comment type="caution">
    <text evidence="3">The sequence shown here is derived from an EMBL/GenBank/DDBJ whole genome shotgun (WGS) entry which is preliminary data.</text>
</comment>
<dbReference type="EMBL" id="MBTA01000028">
    <property type="protein sequence ID" value="RKD13217.1"/>
    <property type="molecule type" value="Genomic_DNA"/>
</dbReference>
<dbReference type="RefSeq" id="WP_120182868.1">
    <property type="nucleotide sequence ID" value="NZ_MBTA01000028.1"/>
</dbReference>
<sequence>MKKTVLFFIAFLGCTAVIKAQSYSVALIPQDLKSYAKAVVRKDERTVIISSPSNMVYQIKKATTLLNQTSEDMAKTVVLYNKSRKIKSLALNIYDANGYLIGKVKESDFEDRNYIDGYSLFQDDRIKSYRPVIRSYPVTVEEIIEIRYNQTLAIPDWDPQYHDNIAIEKASFEILKSPDYQIKFKSVALPDPEINTQGKAESIKWTLANVKANKYEPYSVNEDKRLPNLKISPVKFSYDGIDGEYTDWKGYGKWVYDKLLTGRQDLLPSTAATIKDLVKNCKNQKEAAQLIYEYAQKKNRYVSVQIGIGGFQPMKASEVDRLSYGDCKALVNYTSALLGIAGIESIYTEVKAGPERVNYLKDFASISQGNHIILCLPFEKDSVWLECTSKDMPFGFLGSFTQGRRALLIKKDGGELVKTPSYNWRKNLQQRNAQFELNALGSLNGKIRTLFSGIQYENRESLAELSPTKKEEQIKLSYRDIPDFEILSYNLSQEKLSPKWTEDLELSTAHFGTQNGKYLIFDINPVNVSKMDLKEVINRKNQLYINTGYTDIDTIKIKVPGNYKLETLPMCVNKSFDFGSYELKNTFNNGELLTVRKMIIKEGVYPPEHYEAFVNLYETAKKFDKSRCVLVKND</sequence>
<keyword evidence="1" id="KW-0732">Signal</keyword>
<keyword evidence="4" id="KW-1185">Reference proteome</keyword>
<dbReference type="Gene3D" id="2.60.40.3140">
    <property type="match status" value="1"/>
</dbReference>
<organism evidence="3 4">
    <name type="scientific">Pelobium manganitolerans</name>
    <dbReference type="NCBI Taxonomy" id="1842495"/>
    <lineage>
        <taxon>Bacteria</taxon>
        <taxon>Pseudomonadati</taxon>
        <taxon>Bacteroidota</taxon>
        <taxon>Sphingobacteriia</taxon>
        <taxon>Sphingobacteriales</taxon>
        <taxon>Sphingobacteriaceae</taxon>
        <taxon>Pelobium</taxon>
    </lineage>
</organism>
<dbReference type="Pfam" id="PF12969">
    <property type="entry name" value="DUF3857"/>
    <property type="match status" value="1"/>
</dbReference>
<evidence type="ECO:0000313" key="4">
    <source>
        <dbReference type="Proteomes" id="UP000283433"/>
    </source>
</evidence>
<evidence type="ECO:0000256" key="1">
    <source>
        <dbReference type="SAM" id="SignalP"/>
    </source>
</evidence>
<feature type="chain" id="PRO_5019380727" description="DUF3857 domain-containing protein" evidence="1">
    <location>
        <begin position="21"/>
        <end position="634"/>
    </location>
</feature>
<dbReference type="AlphaFoldDB" id="A0A419S2M0"/>
<dbReference type="Gene3D" id="2.60.120.1130">
    <property type="match status" value="1"/>
</dbReference>
<reference evidence="3 4" key="1">
    <citation type="submission" date="2016-07" db="EMBL/GenBank/DDBJ databases">
        <title>Genome of Pelobium manganitolerans.</title>
        <authorList>
            <person name="Wu S."/>
            <person name="Wang G."/>
        </authorList>
    </citation>
    <scope>NUCLEOTIDE SEQUENCE [LARGE SCALE GENOMIC DNA]</scope>
    <source>
        <strain evidence="3 4">YS-25</strain>
    </source>
</reference>
<protein>
    <recommendedName>
        <fullName evidence="2">DUF3857 domain-containing protein</fullName>
    </recommendedName>
</protein>
<feature type="signal peptide" evidence="1">
    <location>
        <begin position="1"/>
        <end position="20"/>
    </location>
</feature>
<accession>A0A419S2M0</accession>
<name>A0A419S2M0_9SPHI</name>
<dbReference type="Gene3D" id="3.10.620.30">
    <property type="match status" value="1"/>
</dbReference>
<feature type="domain" description="DUF3857" evidence="2">
    <location>
        <begin position="54"/>
        <end position="212"/>
    </location>
</feature>
<dbReference type="OrthoDB" id="8595007at2"/>
<gene>
    <name evidence="3" type="ORF">BCY91_10365</name>
</gene>